<keyword evidence="5" id="KW-0223">Dioxygenase</keyword>
<keyword evidence="4" id="KW-0479">Metal-binding</keyword>
<evidence type="ECO:0000256" key="3">
    <source>
        <dbReference type="ARBA" id="ARBA00007879"/>
    </source>
</evidence>
<evidence type="ECO:0000256" key="5">
    <source>
        <dbReference type="ARBA" id="ARBA00022964"/>
    </source>
</evidence>
<keyword evidence="11" id="KW-1185">Reference proteome</keyword>
<dbReference type="SUPFAM" id="SSF51197">
    <property type="entry name" value="Clavaminate synthase-like"/>
    <property type="match status" value="1"/>
</dbReference>
<dbReference type="PANTHER" id="PTHR46030:SF1">
    <property type="entry name" value="ALPHA-KETOGLUTARATE-DEPENDENT DIOXYGENASE ALKB HOMOLOG 6"/>
    <property type="match status" value="1"/>
</dbReference>
<dbReference type="Proteomes" id="UP000186922">
    <property type="component" value="Unassembled WGS sequence"/>
</dbReference>
<dbReference type="PANTHER" id="PTHR46030">
    <property type="entry name" value="ALPHA-KETOGLUTARATE-DEPENDENT DIOXYGENASE ALKB HOMOLOG 6"/>
    <property type="match status" value="1"/>
</dbReference>
<comment type="cofactor">
    <cofactor evidence="1">
        <name>Fe(2+)</name>
        <dbReference type="ChEBI" id="CHEBI:29033"/>
    </cofactor>
</comment>
<dbReference type="Pfam" id="PF13532">
    <property type="entry name" value="2OG-FeII_Oxy_2"/>
    <property type="match status" value="1"/>
</dbReference>
<dbReference type="Gene3D" id="2.60.120.590">
    <property type="entry name" value="Alpha-ketoglutarate-dependent dioxygenase AlkB-like"/>
    <property type="match status" value="1"/>
</dbReference>
<evidence type="ECO:0000313" key="11">
    <source>
        <dbReference type="Proteomes" id="UP000186922"/>
    </source>
</evidence>
<evidence type="ECO:0000259" key="9">
    <source>
        <dbReference type="PROSITE" id="PS51471"/>
    </source>
</evidence>
<dbReference type="InterPro" id="IPR027450">
    <property type="entry name" value="AlkB-like"/>
</dbReference>
<evidence type="ECO:0000256" key="2">
    <source>
        <dbReference type="ARBA" id="ARBA00004123"/>
    </source>
</evidence>
<feature type="domain" description="Fe2OG dioxygenase" evidence="9">
    <location>
        <begin position="107"/>
        <end position="258"/>
    </location>
</feature>
<dbReference type="PROSITE" id="PS51471">
    <property type="entry name" value="FE2OG_OXY"/>
    <property type="match status" value="1"/>
</dbReference>
<proteinExistence type="inferred from homology"/>
<reference evidence="10 11" key="1">
    <citation type="journal article" date="2016" name="Nat. Commun.">
        <title>Extremotolerant tardigrade genome and improved radiotolerance of human cultured cells by tardigrade-unique protein.</title>
        <authorList>
            <person name="Hashimoto T."/>
            <person name="Horikawa D.D."/>
            <person name="Saito Y."/>
            <person name="Kuwahara H."/>
            <person name="Kozuka-Hata H."/>
            <person name="Shin-I T."/>
            <person name="Minakuchi Y."/>
            <person name="Ohishi K."/>
            <person name="Motoyama A."/>
            <person name="Aizu T."/>
            <person name="Enomoto A."/>
            <person name="Kondo K."/>
            <person name="Tanaka S."/>
            <person name="Hara Y."/>
            <person name="Koshikawa S."/>
            <person name="Sagara H."/>
            <person name="Miura T."/>
            <person name="Yokobori S."/>
            <person name="Miyagawa K."/>
            <person name="Suzuki Y."/>
            <person name="Kubo T."/>
            <person name="Oyama M."/>
            <person name="Kohara Y."/>
            <person name="Fujiyama A."/>
            <person name="Arakawa K."/>
            <person name="Katayama T."/>
            <person name="Toyoda A."/>
            <person name="Kunieda T."/>
        </authorList>
    </citation>
    <scope>NUCLEOTIDE SEQUENCE [LARGE SCALE GENOMIC DNA]</scope>
    <source>
        <strain evidence="10 11">YOKOZUNA-1</strain>
    </source>
</reference>
<dbReference type="GO" id="GO:0046872">
    <property type="term" value="F:metal ion binding"/>
    <property type="evidence" value="ECO:0007669"/>
    <property type="project" value="UniProtKB-KW"/>
</dbReference>
<dbReference type="STRING" id="947166.A0A1D1W284"/>
<dbReference type="OrthoDB" id="412814at2759"/>
<keyword evidence="7" id="KW-0408">Iron</keyword>
<dbReference type="GO" id="GO:0005634">
    <property type="term" value="C:nucleus"/>
    <property type="evidence" value="ECO:0007669"/>
    <property type="project" value="UniProtKB-SubCell"/>
</dbReference>
<evidence type="ECO:0000256" key="6">
    <source>
        <dbReference type="ARBA" id="ARBA00023002"/>
    </source>
</evidence>
<evidence type="ECO:0000313" key="10">
    <source>
        <dbReference type="EMBL" id="GAV06843.1"/>
    </source>
</evidence>
<dbReference type="InterPro" id="IPR032862">
    <property type="entry name" value="ALKBH6"/>
</dbReference>
<dbReference type="GO" id="GO:0051213">
    <property type="term" value="F:dioxygenase activity"/>
    <property type="evidence" value="ECO:0007669"/>
    <property type="project" value="UniProtKB-KW"/>
</dbReference>
<comment type="similarity">
    <text evidence="3">Belongs to the alkB family.</text>
</comment>
<evidence type="ECO:0000256" key="4">
    <source>
        <dbReference type="ARBA" id="ARBA00022723"/>
    </source>
</evidence>
<name>A0A1D1W284_RAMVA</name>
<keyword evidence="6" id="KW-0560">Oxidoreductase</keyword>
<comment type="subcellular location">
    <subcellularLocation>
        <location evidence="2">Nucleus</location>
    </subcellularLocation>
</comment>
<dbReference type="AlphaFoldDB" id="A0A1D1W284"/>
<accession>A0A1D1W284</accession>
<protein>
    <recommendedName>
        <fullName evidence="9">Fe2OG dioxygenase domain-containing protein</fullName>
    </recommendedName>
</protein>
<gene>
    <name evidence="10" type="primary">RvY_16764-1</name>
    <name evidence="10" type="synonym">RvY_16764.1</name>
    <name evidence="10" type="ORF">RvY_16764</name>
</gene>
<comment type="caution">
    <text evidence="10">The sequence shown here is derived from an EMBL/GenBank/DDBJ whole genome shotgun (WGS) entry which is preliminary data.</text>
</comment>
<evidence type="ECO:0000256" key="1">
    <source>
        <dbReference type="ARBA" id="ARBA00001954"/>
    </source>
</evidence>
<keyword evidence="8" id="KW-0539">Nucleus</keyword>
<organism evidence="10 11">
    <name type="scientific">Ramazzottius varieornatus</name>
    <name type="common">Water bear</name>
    <name type="synonym">Tardigrade</name>
    <dbReference type="NCBI Taxonomy" id="947166"/>
    <lineage>
        <taxon>Eukaryota</taxon>
        <taxon>Metazoa</taxon>
        <taxon>Ecdysozoa</taxon>
        <taxon>Tardigrada</taxon>
        <taxon>Eutardigrada</taxon>
        <taxon>Parachela</taxon>
        <taxon>Hypsibioidea</taxon>
        <taxon>Ramazzottiidae</taxon>
        <taxon>Ramazzottius</taxon>
    </lineage>
</organism>
<dbReference type="InterPro" id="IPR037151">
    <property type="entry name" value="AlkB-like_sf"/>
</dbReference>
<dbReference type="EMBL" id="BDGG01000014">
    <property type="protein sequence ID" value="GAV06843.1"/>
    <property type="molecule type" value="Genomic_DNA"/>
</dbReference>
<evidence type="ECO:0000256" key="7">
    <source>
        <dbReference type="ARBA" id="ARBA00023004"/>
    </source>
</evidence>
<evidence type="ECO:0000256" key="8">
    <source>
        <dbReference type="ARBA" id="ARBA00023242"/>
    </source>
</evidence>
<sequence length="271" mass="30353">MEDSSASNGVSSSSGITDVTDLERYHVNGIPETAYYVPGFISEEEEAILLQRVYESPKPKWTQLSNRRLQNWGGHPHAKGMIPEDLPLWLQLCASKIAKLGIFGEKIPNHVLVNEYLPGQGIMPHVDGPVFFPVITTLNLGSHAVINYYTPADSTSAASSPTEKPLSDSTYQDVTEVEQPLSETQKRLDPRLVFSLLLQPRSLLIVKDDLYTRYLHGIYAVKEDVLDNKIANLKVCDKEVGTVMKRDTRVSLTIRLAQNTSKFKMSFFKTK</sequence>
<dbReference type="InterPro" id="IPR005123">
    <property type="entry name" value="Oxoglu/Fe-dep_dioxygenase_dom"/>
</dbReference>